<evidence type="ECO:0000259" key="4">
    <source>
        <dbReference type="PROSITE" id="PS50977"/>
    </source>
</evidence>
<dbReference type="InterPro" id="IPR023772">
    <property type="entry name" value="DNA-bd_HTH_TetR-type_CS"/>
</dbReference>
<evidence type="ECO:0000313" key="5">
    <source>
        <dbReference type="EMBL" id="MEM0515225.1"/>
    </source>
</evidence>
<protein>
    <submittedName>
        <fullName evidence="5">Helix-turn-helix domain-containing protein</fullName>
    </submittedName>
</protein>
<feature type="compositionally biased region" description="Polar residues" evidence="3">
    <location>
        <begin position="1"/>
        <end position="14"/>
    </location>
</feature>
<proteinExistence type="predicted"/>
<dbReference type="PRINTS" id="PR00455">
    <property type="entry name" value="HTHTETR"/>
</dbReference>
<evidence type="ECO:0000256" key="3">
    <source>
        <dbReference type="SAM" id="MobiDB-lite"/>
    </source>
</evidence>
<gene>
    <name evidence="5" type="ORF">WCN91_07250</name>
</gene>
<dbReference type="PROSITE" id="PS01081">
    <property type="entry name" value="HTH_TETR_1"/>
    <property type="match status" value="1"/>
</dbReference>
<dbReference type="InterPro" id="IPR009057">
    <property type="entry name" value="Homeodomain-like_sf"/>
</dbReference>
<dbReference type="InterPro" id="IPR050624">
    <property type="entry name" value="HTH-type_Tx_Regulator"/>
</dbReference>
<dbReference type="PANTHER" id="PTHR43479:SF11">
    <property type="entry name" value="ACREF_ENVCD OPERON REPRESSOR-RELATED"/>
    <property type="match status" value="1"/>
</dbReference>
<dbReference type="PANTHER" id="PTHR43479">
    <property type="entry name" value="ACREF/ENVCD OPERON REPRESSOR-RELATED"/>
    <property type="match status" value="1"/>
</dbReference>
<dbReference type="PROSITE" id="PS50977">
    <property type="entry name" value="HTH_TETR_2"/>
    <property type="match status" value="1"/>
</dbReference>
<keyword evidence="6" id="KW-1185">Reference proteome</keyword>
<dbReference type="InterPro" id="IPR001647">
    <property type="entry name" value="HTH_TetR"/>
</dbReference>
<name>A0ABU9MYW7_9GAMM</name>
<keyword evidence="1 2" id="KW-0238">DNA-binding</keyword>
<dbReference type="EMBL" id="JBCGCU010000006">
    <property type="protein sequence ID" value="MEM0515225.1"/>
    <property type="molecule type" value="Genomic_DNA"/>
</dbReference>
<evidence type="ECO:0000313" key="6">
    <source>
        <dbReference type="Proteomes" id="UP001447008"/>
    </source>
</evidence>
<dbReference type="Proteomes" id="UP001447008">
    <property type="component" value="Unassembled WGS sequence"/>
</dbReference>
<dbReference type="Gene3D" id="1.10.357.10">
    <property type="entry name" value="Tetracycline Repressor, domain 2"/>
    <property type="match status" value="1"/>
</dbReference>
<comment type="caution">
    <text evidence="5">The sequence shown here is derived from an EMBL/GenBank/DDBJ whole genome shotgun (WGS) entry which is preliminary data.</text>
</comment>
<evidence type="ECO:0000256" key="1">
    <source>
        <dbReference type="ARBA" id="ARBA00023125"/>
    </source>
</evidence>
<dbReference type="Pfam" id="PF00440">
    <property type="entry name" value="TetR_N"/>
    <property type="match status" value="1"/>
</dbReference>
<feature type="DNA-binding region" description="H-T-H motif" evidence="2">
    <location>
        <begin position="42"/>
        <end position="61"/>
    </location>
</feature>
<sequence length="187" mass="21663">MSNKQVTSEAGNKVTSKKQRTRERIMDAAWQLFQEHGFAATSTRDIAKHAQVANGTLFTHFENKDDLLRQLMLMHIDKVIAEAKREDTFEQPKLKMRHYALHLYRFYLAHTEFSKSLLQGLVWQGAFFSAQMEAFKKLLFDGTRQYDEVRAAAMMDCYFMTLIEGLNSEHPDVSNLVRRLSAKIALL</sequence>
<organism evidence="5 6">
    <name type="scientific">Pseudoalteromonas qingdaonensis</name>
    <dbReference type="NCBI Taxonomy" id="3131913"/>
    <lineage>
        <taxon>Bacteria</taxon>
        <taxon>Pseudomonadati</taxon>
        <taxon>Pseudomonadota</taxon>
        <taxon>Gammaproteobacteria</taxon>
        <taxon>Alteromonadales</taxon>
        <taxon>Pseudoalteromonadaceae</taxon>
        <taxon>Pseudoalteromonas</taxon>
    </lineage>
</organism>
<feature type="region of interest" description="Disordered" evidence="3">
    <location>
        <begin position="1"/>
        <end position="21"/>
    </location>
</feature>
<reference evidence="5 6" key="1">
    <citation type="submission" date="2024-03" db="EMBL/GenBank/DDBJ databases">
        <title>Pseudoalteromonas qingdaonensis sp. nov., isolated from the intestines of marine benthic organisms.</title>
        <authorList>
            <person name="Lin X."/>
            <person name="Fang S."/>
            <person name="Hu X."/>
        </authorList>
    </citation>
    <scope>NUCLEOTIDE SEQUENCE [LARGE SCALE GENOMIC DNA]</scope>
    <source>
        <strain evidence="5 6">YIC-827</strain>
    </source>
</reference>
<dbReference type="SUPFAM" id="SSF46689">
    <property type="entry name" value="Homeodomain-like"/>
    <property type="match status" value="1"/>
</dbReference>
<dbReference type="RefSeq" id="WP_342677697.1">
    <property type="nucleotide sequence ID" value="NZ_JBCGCU010000006.1"/>
</dbReference>
<accession>A0ABU9MYW7</accession>
<evidence type="ECO:0000256" key="2">
    <source>
        <dbReference type="PROSITE-ProRule" id="PRU00335"/>
    </source>
</evidence>
<feature type="domain" description="HTH tetR-type" evidence="4">
    <location>
        <begin position="19"/>
        <end position="79"/>
    </location>
</feature>